<dbReference type="AlphaFoldDB" id="A0A199ULQ7"/>
<feature type="region of interest" description="Disordered" evidence="1">
    <location>
        <begin position="100"/>
        <end position="152"/>
    </location>
</feature>
<name>A0A199ULQ7_ANACO</name>
<protein>
    <submittedName>
        <fullName evidence="2">Uncharacterized protein</fullName>
    </submittedName>
</protein>
<proteinExistence type="predicted"/>
<feature type="compositionally biased region" description="Low complexity" evidence="1">
    <location>
        <begin position="279"/>
        <end position="289"/>
    </location>
</feature>
<evidence type="ECO:0000313" key="3">
    <source>
        <dbReference type="Proteomes" id="UP000092600"/>
    </source>
</evidence>
<evidence type="ECO:0000313" key="2">
    <source>
        <dbReference type="EMBL" id="OAY65520.1"/>
    </source>
</evidence>
<feature type="region of interest" description="Disordered" evidence="1">
    <location>
        <begin position="261"/>
        <end position="341"/>
    </location>
</feature>
<dbReference type="Proteomes" id="UP000092600">
    <property type="component" value="Unassembled WGS sequence"/>
</dbReference>
<reference evidence="2 3" key="1">
    <citation type="journal article" date="2016" name="DNA Res.">
        <title>The draft genome of MD-2 pineapple using hybrid error correction of long reads.</title>
        <authorList>
            <person name="Redwan R.M."/>
            <person name="Saidin A."/>
            <person name="Kumar S.V."/>
        </authorList>
    </citation>
    <scope>NUCLEOTIDE SEQUENCE [LARGE SCALE GENOMIC DNA]</scope>
    <source>
        <strain evidence="3">cv. MD2</strain>
        <tissue evidence="2">Leaf</tissue>
    </source>
</reference>
<feature type="compositionally biased region" description="Basic and acidic residues" evidence="1">
    <location>
        <begin position="291"/>
        <end position="302"/>
    </location>
</feature>
<accession>A0A199ULQ7</accession>
<dbReference type="PANTHER" id="PTHR34193:SF18">
    <property type="entry name" value="OS11G0199801 PROTEIN"/>
    <property type="match status" value="1"/>
</dbReference>
<feature type="compositionally biased region" description="Low complexity" evidence="1">
    <location>
        <begin position="308"/>
        <end position="327"/>
    </location>
</feature>
<feature type="compositionally biased region" description="Basic residues" evidence="1">
    <location>
        <begin position="223"/>
        <end position="234"/>
    </location>
</feature>
<dbReference type="EMBL" id="LSRQ01006888">
    <property type="protein sequence ID" value="OAY65520.1"/>
    <property type="molecule type" value="Genomic_DNA"/>
</dbReference>
<evidence type="ECO:0000256" key="1">
    <source>
        <dbReference type="SAM" id="MobiDB-lite"/>
    </source>
</evidence>
<dbReference type="PANTHER" id="PTHR34193">
    <property type="entry name" value="OS11G0199801 PROTEIN"/>
    <property type="match status" value="1"/>
</dbReference>
<sequence length="395" mass="42969">MISHRRRDFAAGNHFSFSHLPRAAGAADAMGEYNAWAERIKGANHGYFARSPDPNPGAWARRPDQVRRAVAATNPPTTGLGGGDPIRSAAAAEEQGFRWAAKESYDSDTPSPPLWKSPPIARSAGSSPIRSVYRDDDGDDDGDDRGRHPNQRVQAIERYRQEMMEMVRGLPEAAYELSLRDIVESPSPRIARIEGQRPTDEAESPKEKSEKGASRSEKETKKEKNKKKKKVRRISRSESLDTGGLLIKMFMPLSVGGRRKSFGASSAGTGAKVSPKPTAAAAAAAAGEGNNKGEEWWNKNEFSEAESSRTSSTNSSSSSGSSSSKSGSRSRGRYRKKQQSKCHSISFTNLICPLIQEKLKDKSKTISNGIHTHILGTSPALTGISPPKKTFINMK</sequence>
<feature type="compositionally biased region" description="Basic and acidic residues" evidence="1">
    <location>
        <begin position="191"/>
        <end position="222"/>
    </location>
</feature>
<comment type="caution">
    <text evidence="2">The sequence shown here is derived from an EMBL/GenBank/DDBJ whole genome shotgun (WGS) entry which is preliminary data.</text>
</comment>
<gene>
    <name evidence="2" type="ORF">ACMD2_02999</name>
</gene>
<organism evidence="2 3">
    <name type="scientific">Ananas comosus</name>
    <name type="common">Pineapple</name>
    <name type="synonym">Ananas ananas</name>
    <dbReference type="NCBI Taxonomy" id="4615"/>
    <lineage>
        <taxon>Eukaryota</taxon>
        <taxon>Viridiplantae</taxon>
        <taxon>Streptophyta</taxon>
        <taxon>Embryophyta</taxon>
        <taxon>Tracheophyta</taxon>
        <taxon>Spermatophyta</taxon>
        <taxon>Magnoliopsida</taxon>
        <taxon>Liliopsida</taxon>
        <taxon>Poales</taxon>
        <taxon>Bromeliaceae</taxon>
        <taxon>Bromelioideae</taxon>
        <taxon>Ananas</taxon>
    </lineage>
</organism>
<feature type="compositionally biased region" description="Basic residues" evidence="1">
    <location>
        <begin position="328"/>
        <end position="340"/>
    </location>
</feature>
<feature type="region of interest" description="Disordered" evidence="1">
    <location>
        <begin position="188"/>
        <end position="245"/>
    </location>
</feature>
<dbReference type="STRING" id="4615.A0A199ULQ7"/>